<dbReference type="AlphaFoldDB" id="A0A6A1W1K1"/>
<dbReference type="InterPro" id="IPR046341">
    <property type="entry name" value="SET_dom_sf"/>
</dbReference>
<dbReference type="GO" id="GO:0032259">
    <property type="term" value="P:methylation"/>
    <property type="evidence" value="ECO:0007669"/>
    <property type="project" value="UniProtKB-KW"/>
</dbReference>
<keyword evidence="2 5" id="KW-0808">Transferase</keyword>
<dbReference type="EMBL" id="RXIC02000021">
    <property type="protein sequence ID" value="KAB1218007.1"/>
    <property type="molecule type" value="Genomic_DNA"/>
</dbReference>
<evidence type="ECO:0000256" key="2">
    <source>
        <dbReference type="ARBA" id="ARBA00022679"/>
    </source>
</evidence>
<evidence type="ECO:0000256" key="1">
    <source>
        <dbReference type="ARBA" id="ARBA00022603"/>
    </source>
</evidence>
<dbReference type="SUPFAM" id="SSF82199">
    <property type="entry name" value="SET domain"/>
    <property type="match status" value="1"/>
</dbReference>
<evidence type="ECO:0000313" key="6">
    <source>
        <dbReference type="Proteomes" id="UP000516437"/>
    </source>
</evidence>
<protein>
    <submittedName>
        <fullName evidence="5">Histone-lysine N-methyltransferase setd3</fullName>
    </submittedName>
</protein>
<keyword evidence="1 5" id="KW-0489">Methyltransferase</keyword>
<sequence length="520" mass="58470">MLWGTRIANLRLYQRPLFTVLNNLRVELRLLSLSEPQVSNSTSLSARLLSVPIVLNPTTCEGFSSFSSFYCQQPNGEDSCSLDEDCNDFLPWLEQKAGVKISSVLSIGKSAHGRSLLASKTIQTGDFTLKVPYSVQITPDNLLPEIKHLLGDEVGNIAKLAVVILVEQKLGQKSEWAPYISRLPQPGEMHNTIFWSKDELEMINQSSVYQETLNLKSEIEKDFLAVKPALQRIPELLGDVTYKDFMHACALVGSRAWGSTKGLSLIPLADFLNHDGASESVVLSDEDRQVSEVIADRNYDPGEQVLIRYGKFPNGTLMLDFGFSLPYNIHDQVQIQFNIPRHDVLYERKIELLQRHRIPIIKDVDFNSSVESFTIKEVRSAKGKGKGLPQSLRAFARVLSCITPEELGDLALEAAQNDGRLARRPLTDRSREILAHEILLLRITQLMEEYDAAIKSLAPVRSPLPKCETLAFRSQMAQDLLNGELRILKSASAWLKNYCATLTTRNYHWEDVENFRTSPG</sequence>
<dbReference type="InterPro" id="IPR036464">
    <property type="entry name" value="Rubisco_LSMT_subst-bd_sf"/>
</dbReference>
<dbReference type="GO" id="GO:0016279">
    <property type="term" value="F:protein-lysine N-methyltransferase activity"/>
    <property type="evidence" value="ECO:0007669"/>
    <property type="project" value="TreeGrafter"/>
</dbReference>
<evidence type="ECO:0000259" key="4">
    <source>
        <dbReference type="Pfam" id="PF09273"/>
    </source>
</evidence>
<accession>A0A6A1W1K1</accession>
<reference evidence="5 6" key="1">
    <citation type="journal article" date="2019" name="Plant Biotechnol. J.">
        <title>The red bayberry genome and genetic basis of sex determination.</title>
        <authorList>
            <person name="Jia H.M."/>
            <person name="Jia H.J."/>
            <person name="Cai Q.L."/>
            <person name="Wang Y."/>
            <person name="Zhao H.B."/>
            <person name="Yang W.F."/>
            <person name="Wang G.Y."/>
            <person name="Li Y.H."/>
            <person name="Zhan D.L."/>
            <person name="Shen Y.T."/>
            <person name="Niu Q.F."/>
            <person name="Chang L."/>
            <person name="Qiu J."/>
            <person name="Zhao L."/>
            <person name="Xie H.B."/>
            <person name="Fu W.Y."/>
            <person name="Jin J."/>
            <person name="Li X.W."/>
            <person name="Jiao Y."/>
            <person name="Zhou C.C."/>
            <person name="Tu T."/>
            <person name="Chai C.Y."/>
            <person name="Gao J.L."/>
            <person name="Fan L.J."/>
            <person name="van de Weg E."/>
            <person name="Wang J.Y."/>
            <person name="Gao Z.S."/>
        </authorList>
    </citation>
    <scope>NUCLEOTIDE SEQUENCE [LARGE SCALE GENOMIC DNA]</scope>
    <source>
        <tissue evidence="5">Leaves</tissue>
    </source>
</reference>
<name>A0A6A1W1K1_9ROSI</name>
<comment type="caution">
    <text evidence="5">The sequence shown here is derived from an EMBL/GenBank/DDBJ whole genome shotgun (WGS) entry which is preliminary data.</text>
</comment>
<feature type="domain" description="Rubisco LSMT substrate-binding" evidence="4">
    <location>
        <begin position="342"/>
        <end position="488"/>
    </location>
</feature>
<dbReference type="OrthoDB" id="441812at2759"/>
<organism evidence="5 6">
    <name type="scientific">Morella rubra</name>
    <name type="common">Chinese bayberry</name>
    <dbReference type="NCBI Taxonomy" id="262757"/>
    <lineage>
        <taxon>Eukaryota</taxon>
        <taxon>Viridiplantae</taxon>
        <taxon>Streptophyta</taxon>
        <taxon>Embryophyta</taxon>
        <taxon>Tracheophyta</taxon>
        <taxon>Spermatophyta</taxon>
        <taxon>Magnoliopsida</taxon>
        <taxon>eudicotyledons</taxon>
        <taxon>Gunneridae</taxon>
        <taxon>Pentapetalae</taxon>
        <taxon>rosids</taxon>
        <taxon>fabids</taxon>
        <taxon>Fagales</taxon>
        <taxon>Myricaceae</taxon>
        <taxon>Morella</taxon>
    </lineage>
</organism>
<dbReference type="PANTHER" id="PTHR13271">
    <property type="entry name" value="UNCHARACTERIZED PUTATIVE METHYLTRANSFERASE"/>
    <property type="match status" value="1"/>
</dbReference>
<dbReference type="SUPFAM" id="SSF81822">
    <property type="entry name" value="RuBisCo LSMT C-terminal, substrate-binding domain"/>
    <property type="match status" value="1"/>
</dbReference>
<keyword evidence="3" id="KW-0949">S-adenosyl-L-methionine</keyword>
<dbReference type="InterPro" id="IPR015353">
    <property type="entry name" value="Rubisco_LSMT_subst-bd"/>
</dbReference>
<dbReference type="PANTHER" id="PTHR13271:SF134">
    <property type="entry name" value="OS01G0976450 PROTEIN"/>
    <property type="match status" value="1"/>
</dbReference>
<evidence type="ECO:0000313" key="5">
    <source>
        <dbReference type="EMBL" id="KAB1218007.1"/>
    </source>
</evidence>
<evidence type="ECO:0000256" key="3">
    <source>
        <dbReference type="ARBA" id="ARBA00022691"/>
    </source>
</evidence>
<proteinExistence type="predicted"/>
<keyword evidence="6" id="KW-1185">Reference proteome</keyword>
<dbReference type="Proteomes" id="UP000516437">
    <property type="component" value="Chromosome 3"/>
</dbReference>
<gene>
    <name evidence="5" type="ORF">CJ030_MR3G014583</name>
</gene>
<dbReference type="Gene3D" id="3.90.1420.10">
    <property type="entry name" value="Rubisco LSMT, substrate-binding domain"/>
    <property type="match status" value="1"/>
</dbReference>
<dbReference type="Pfam" id="PF09273">
    <property type="entry name" value="Rubis-subs-bind"/>
    <property type="match status" value="1"/>
</dbReference>
<dbReference type="FunFam" id="3.90.1410.10:FF:000005">
    <property type="entry name" value="Ribulose-1,5 bisphosphate carboxylase/oxygenase large subunit N-methyltransferase, chloroplastic"/>
    <property type="match status" value="1"/>
</dbReference>
<dbReference type="Gene3D" id="3.90.1410.10">
    <property type="entry name" value="set domain protein methyltransferase, domain 1"/>
    <property type="match status" value="1"/>
</dbReference>
<dbReference type="InterPro" id="IPR050600">
    <property type="entry name" value="SETD3_SETD6_MTase"/>
</dbReference>